<keyword evidence="2" id="KW-1185">Reference proteome</keyword>
<gene>
    <name evidence="1" type="ORF">C0081_11525</name>
</gene>
<sequence>MALFVHCEYNCKFEGILEQICSDAFQSVALLQFLTLLSEMSGTKKKPITYMNGPYALNE</sequence>
<dbReference type="AlphaFoldDB" id="A0A2N5XQI5"/>
<dbReference type="Proteomes" id="UP000234881">
    <property type="component" value="Unassembled WGS sequence"/>
</dbReference>
<evidence type="ECO:0000313" key="2">
    <source>
        <dbReference type="Proteomes" id="UP000234881"/>
    </source>
</evidence>
<accession>A0A2N5XQI5</accession>
<dbReference type="EMBL" id="PKUQ01000022">
    <property type="protein sequence ID" value="PLW76697.1"/>
    <property type="molecule type" value="Genomic_DNA"/>
</dbReference>
<proteinExistence type="predicted"/>
<reference evidence="1 2" key="1">
    <citation type="submission" date="2018-01" db="EMBL/GenBank/DDBJ databases">
        <title>The draft genome sequence of Cohaesibacter sp. H1304.</title>
        <authorList>
            <person name="Wang N.-N."/>
            <person name="Du Z.-J."/>
        </authorList>
    </citation>
    <scope>NUCLEOTIDE SEQUENCE [LARGE SCALE GENOMIC DNA]</scope>
    <source>
        <strain evidence="1 2">H1304</strain>
    </source>
</reference>
<protein>
    <submittedName>
        <fullName evidence="1">Uncharacterized protein</fullName>
    </submittedName>
</protein>
<name>A0A2N5XQI5_9HYPH</name>
<comment type="caution">
    <text evidence="1">The sequence shown here is derived from an EMBL/GenBank/DDBJ whole genome shotgun (WGS) entry which is preliminary data.</text>
</comment>
<organism evidence="1 2">
    <name type="scientific">Cohaesibacter celericrescens</name>
    <dbReference type="NCBI Taxonomy" id="2067669"/>
    <lineage>
        <taxon>Bacteria</taxon>
        <taxon>Pseudomonadati</taxon>
        <taxon>Pseudomonadota</taxon>
        <taxon>Alphaproteobacteria</taxon>
        <taxon>Hyphomicrobiales</taxon>
        <taxon>Cohaesibacteraceae</taxon>
    </lineage>
</organism>
<evidence type="ECO:0000313" key="1">
    <source>
        <dbReference type="EMBL" id="PLW76697.1"/>
    </source>
</evidence>